<dbReference type="InterPro" id="IPR029063">
    <property type="entry name" value="SAM-dependent_MTases_sf"/>
</dbReference>
<dbReference type="GO" id="GO:0008168">
    <property type="term" value="F:methyltransferase activity"/>
    <property type="evidence" value="ECO:0007669"/>
    <property type="project" value="UniProtKB-KW"/>
</dbReference>
<feature type="region of interest" description="Disordered" evidence="4">
    <location>
        <begin position="245"/>
        <end position="285"/>
    </location>
</feature>
<dbReference type="SUPFAM" id="SSF53335">
    <property type="entry name" value="S-adenosyl-L-methionine-dependent methyltransferases"/>
    <property type="match status" value="1"/>
</dbReference>
<keyword evidence="3" id="KW-0949">S-adenosyl-L-methionine</keyword>
<evidence type="ECO:0000259" key="5">
    <source>
        <dbReference type="Pfam" id="PF13649"/>
    </source>
</evidence>
<accession>A0ABX1GXM0</accession>
<reference evidence="6 7" key="1">
    <citation type="submission" date="2020-04" db="EMBL/GenBank/DDBJ databases">
        <title>Phylogenetic Diversity and Antibacterial Activity against Ralstonia solanacearum of Endophytic Actinomycete Isolated from Moss.</title>
        <authorList>
            <person name="Zhuang X."/>
        </authorList>
    </citation>
    <scope>NUCLEOTIDE SEQUENCE [LARGE SCALE GENOMIC DNA]</scope>
    <source>
        <strain evidence="6 7">LD120</strain>
    </source>
</reference>
<proteinExistence type="predicted"/>
<evidence type="ECO:0000256" key="1">
    <source>
        <dbReference type="ARBA" id="ARBA00022603"/>
    </source>
</evidence>
<evidence type="ECO:0000256" key="3">
    <source>
        <dbReference type="ARBA" id="ARBA00022691"/>
    </source>
</evidence>
<name>A0ABX1GXM0_9ACTN</name>
<dbReference type="GO" id="GO:0032259">
    <property type="term" value="P:methylation"/>
    <property type="evidence" value="ECO:0007669"/>
    <property type="project" value="UniProtKB-KW"/>
</dbReference>
<dbReference type="Proteomes" id="UP000772196">
    <property type="component" value="Unassembled WGS sequence"/>
</dbReference>
<dbReference type="InterPro" id="IPR041698">
    <property type="entry name" value="Methyltransf_25"/>
</dbReference>
<organism evidence="6 7">
    <name type="scientific">Streptomyces physcomitrii</name>
    <dbReference type="NCBI Taxonomy" id="2724184"/>
    <lineage>
        <taxon>Bacteria</taxon>
        <taxon>Bacillati</taxon>
        <taxon>Actinomycetota</taxon>
        <taxon>Actinomycetes</taxon>
        <taxon>Kitasatosporales</taxon>
        <taxon>Streptomycetaceae</taxon>
        <taxon>Streptomyces</taxon>
    </lineage>
</organism>
<keyword evidence="1 6" id="KW-0489">Methyltransferase</keyword>
<evidence type="ECO:0000313" key="6">
    <source>
        <dbReference type="EMBL" id="NKI40503.1"/>
    </source>
</evidence>
<comment type="caution">
    <text evidence="6">The sequence shown here is derived from an EMBL/GenBank/DDBJ whole genome shotgun (WGS) entry which is preliminary data.</text>
</comment>
<feature type="domain" description="Methyltransferase" evidence="5">
    <location>
        <begin position="71"/>
        <end position="166"/>
    </location>
</feature>
<evidence type="ECO:0000256" key="4">
    <source>
        <dbReference type="SAM" id="MobiDB-lite"/>
    </source>
</evidence>
<keyword evidence="2" id="KW-0808">Transferase</keyword>
<evidence type="ECO:0000256" key="2">
    <source>
        <dbReference type="ARBA" id="ARBA00022679"/>
    </source>
</evidence>
<feature type="compositionally biased region" description="Low complexity" evidence="4">
    <location>
        <begin position="256"/>
        <end position="265"/>
    </location>
</feature>
<dbReference type="Gene3D" id="3.40.50.150">
    <property type="entry name" value="Vaccinia Virus protein VP39"/>
    <property type="match status" value="1"/>
</dbReference>
<dbReference type="PANTHER" id="PTHR43464">
    <property type="entry name" value="METHYLTRANSFERASE"/>
    <property type="match status" value="1"/>
</dbReference>
<evidence type="ECO:0000313" key="7">
    <source>
        <dbReference type="Proteomes" id="UP000772196"/>
    </source>
</evidence>
<dbReference type="Pfam" id="PF13649">
    <property type="entry name" value="Methyltransf_25"/>
    <property type="match status" value="1"/>
</dbReference>
<dbReference type="EMBL" id="JAAWWP010000002">
    <property type="protein sequence ID" value="NKI40503.1"/>
    <property type="molecule type" value="Genomic_DNA"/>
</dbReference>
<keyword evidence="7" id="KW-1185">Reference proteome</keyword>
<dbReference type="CDD" id="cd02440">
    <property type="entry name" value="AdoMet_MTases"/>
    <property type="match status" value="1"/>
</dbReference>
<gene>
    <name evidence="6" type="ORF">HFV08_04400</name>
</gene>
<protein>
    <submittedName>
        <fullName evidence="6">Class I SAM-dependent methyltransferase</fullName>
    </submittedName>
</protein>
<dbReference type="PANTHER" id="PTHR43464:SF19">
    <property type="entry name" value="UBIQUINONE BIOSYNTHESIS O-METHYLTRANSFERASE, MITOCHONDRIAL"/>
    <property type="match status" value="1"/>
</dbReference>
<sequence>MDRTVRTVDDVMRLLDGLFASGADRWTREGATWWDEFYADRSRPVPFFAAKPDENLVGLVERGGLGGGRALDLGCGPGRNALYLAGRGFEVDAVDLSPAALTWAGERARAAGVRVGFHQGDAFALAGEEFAGPYDLVYDSGCFHHLPPHRRVGYLDLLDRHLAPGGHFALTCFAAGAMGSELSDADLYRERRLHGGLAYTPASLRHVFAGLTEIELRRMREEPPESPYFGEAFLWAGLFRRAQPARDSGDPEVSGAEEVVSPAGSVVGGRGAGRVEALDGSGTGP</sequence>